<evidence type="ECO:0000256" key="2">
    <source>
        <dbReference type="ARBA" id="ARBA00022786"/>
    </source>
</evidence>
<feature type="region of interest" description="Disordered" evidence="4">
    <location>
        <begin position="353"/>
        <end position="385"/>
    </location>
</feature>
<sequence>MILNLFRGPSPPPSAPTYFDIRLESDLVWVPGDDDSARYYHVLGKILLCLNQPLCVKDIKVHFQGFRYMNWDKNFPEFIIKHRKIPFGERVFMHQIWSFLRIPGSSAPVNVPAGNHEFPFDFCLSSETPESVQGLDDCYIRYHLKAQIQTTKGGNLDVVKPVRVCRIHQSVLFPVSKTLQRVWPQKVIYRATIPSGTYSFDSLIPVNLHFIPLVKGIRIDGINTHVIESHKSTQPPVGHRSRVIVEDNYQAQEWDGFETLSDDDGHWYCLTRVLRLPRTTIQCLQSTRTSFLHVDHILSIRIGLLNPDGHLSEISLTWPILIHFPIPSALSEYFTIPGFDHVLFAGNGQTDPLPHYKDHTMHRTPDEPLPETSPDDPGNQGLPEYAEWDSLSKVPSYSTAIRSGPSSPTP</sequence>
<feature type="compositionally biased region" description="Polar residues" evidence="4">
    <location>
        <begin position="393"/>
        <end position="410"/>
    </location>
</feature>
<dbReference type="Pfam" id="PF00339">
    <property type="entry name" value="Arrestin_N"/>
    <property type="match status" value="1"/>
</dbReference>
<comment type="similarity">
    <text evidence="1">Belongs to the arrestin family.</text>
</comment>
<evidence type="ECO:0000259" key="5">
    <source>
        <dbReference type="SMART" id="SM01017"/>
    </source>
</evidence>
<dbReference type="SUPFAM" id="SSF81296">
    <property type="entry name" value="E set domains"/>
    <property type="match status" value="1"/>
</dbReference>
<dbReference type="InterPro" id="IPR011022">
    <property type="entry name" value="Arrestin_C-like"/>
</dbReference>
<dbReference type="GO" id="GO:0005886">
    <property type="term" value="C:plasma membrane"/>
    <property type="evidence" value="ECO:0007669"/>
    <property type="project" value="TreeGrafter"/>
</dbReference>
<keyword evidence="7" id="KW-1185">Reference proteome</keyword>
<dbReference type="InterPro" id="IPR014752">
    <property type="entry name" value="Arrestin-like_C"/>
</dbReference>
<dbReference type="GO" id="GO:0030674">
    <property type="term" value="F:protein-macromolecule adaptor activity"/>
    <property type="evidence" value="ECO:0007669"/>
    <property type="project" value="TreeGrafter"/>
</dbReference>
<evidence type="ECO:0000256" key="4">
    <source>
        <dbReference type="SAM" id="MobiDB-lite"/>
    </source>
</evidence>
<dbReference type="GeneID" id="37062712"/>
<dbReference type="GO" id="GO:0070086">
    <property type="term" value="P:ubiquitin-dependent endocytosis"/>
    <property type="evidence" value="ECO:0007669"/>
    <property type="project" value="TreeGrafter"/>
</dbReference>
<feature type="compositionally biased region" description="Basic and acidic residues" evidence="4">
    <location>
        <begin position="354"/>
        <end position="366"/>
    </location>
</feature>
<dbReference type="PANTHER" id="PTHR11188:SF17">
    <property type="entry name" value="FI21816P1"/>
    <property type="match status" value="1"/>
</dbReference>
<dbReference type="EMBL" id="MSFL01000025">
    <property type="protein sequence ID" value="PWY73038.1"/>
    <property type="molecule type" value="Genomic_DNA"/>
</dbReference>
<dbReference type="InterPro" id="IPR050357">
    <property type="entry name" value="Arrestin_domain-protein"/>
</dbReference>
<evidence type="ECO:0000256" key="1">
    <source>
        <dbReference type="ARBA" id="ARBA00005298"/>
    </source>
</evidence>
<evidence type="ECO:0000256" key="3">
    <source>
        <dbReference type="ARBA" id="ARBA00038766"/>
    </source>
</evidence>
<accession>A0A317VJ35</accession>
<comment type="caution">
    <text evidence="6">The sequence shown here is derived from an EMBL/GenBank/DDBJ whole genome shotgun (WGS) entry which is preliminary data.</text>
</comment>
<evidence type="ECO:0000313" key="6">
    <source>
        <dbReference type="EMBL" id="PWY73038.1"/>
    </source>
</evidence>
<keyword evidence="2" id="KW-0833">Ubl conjugation pathway</keyword>
<dbReference type="GO" id="GO:0031625">
    <property type="term" value="F:ubiquitin protein ligase binding"/>
    <property type="evidence" value="ECO:0007669"/>
    <property type="project" value="TreeGrafter"/>
</dbReference>
<dbReference type="PANTHER" id="PTHR11188">
    <property type="entry name" value="ARRESTIN DOMAIN CONTAINING PROTEIN"/>
    <property type="match status" value="1"/>
</dbReference>
<dbReference type="InterPro" id="IPR014756">
    <property type="entry name" value="Ig_E-set"/>
</dbReference>
<reference evidence="6 7" key="1">
    <citation type="submission" date="2016-12" db="EMBL/GenBank/DDBJ databases">
        <title>The genomes of Aspergillus section Nigri reveals drivers in fungal speciation.</title>
        <authorList>
            <consortium name="DOE Joint Genome Institute"/>
            <person name="Vesth T.C."/>
            <person name="Nybo J."/>
            <person name="Theobald S."/>
            <person name="Brandl J."/>
            <person name="Frisvad J.C."/>
            <person name="Nielsen K.F."/>
            <person name="Lyhne E.K."/>
            <person name="Kogle M.E."/>
            <person name="Kuo A."/>
            <person name="Riley R."/>
            <person name="Clum A."/>
            <person name="Nolan M."/>
            <person name="Lipzen A."/>
            <person name="Salamov A."/>
            <person name="Henrissat B."/>
            <person name="Wiebenga A."/>
            <person name="De Vries R.P."/>
            <person name="Grigoriev I.V."/>
            <person name="Mortensen U.H."/>
            <person name="Andersen M.R."/>
            <person name="Baker S.E."/>
        </authorList>
    </citation>
    <scope>NUCLEOTIDE SEQUENCE [LARGE SCALE GENOMIC DNA]</scope>
    <source>
        <strain evidence="6 7">CBS 117.55</strain>
    </source>
</reference>
<feature type="domain" description="Arrestin C-terminal-like" evidence="5">
    <location>
        <begin position="183"/>
        <end position="326"/>
    </location>
</feature>
<dbReference type="AlphaFoldDB" id="A0A317VJ35"/>
<dbReference type="OrthoDB" id="2333384at2759"/>
<dbReference type="GO" id="GO:0005829">
    <property type="term" value="C:cytosol"/>
    <property type="evidence" value="ECO:0007669"/>
    <property type="project" value="TreeGrafter"/>
</dbReference>
<dbReference type="InterPro" id="IPR011021">
    <property type="entry name" value="Arrestin-like_N"/>
</dbReference>
<feature type="region of interest" description="Disordered" evidence="4">
    <location>
        <begin position="391"/>
        <end position="410"/>
    </location>
</feature>
<protein>
    <submittedName>
        <fullName evidence="6">Arrestin domain-containing protein</fullName>
    </submittedName>
</protein>
<dbReference type="STRING" id="1448321.A0A317VJ35"/>
<evidence type="ECO:0000313" key="7">
    <source>
        <dbReference type="Proteomes" id="UP000247233"/>
    </source>
</evidence>
<dbReference type="VEuPathDB" id="FungiDB:BO70DRAFT_320394"/>
<dbReference type="SMART" id="SM01017">
    <property type="entry name" value="Arrestin_C"/>
    <property type="match status" value="1"/>
</dbReference>
<dbReference type="RefSeq" id="XP_025396692.1">
    <property type="nucleotide sequence ID" value="XM_025540475.1"/>
</dbReference>
<organism evidence="6 7">
    <name type="scientific">Aspergillus heteromorphus CBS 117.55</name>
    <dbReference type="NCBI Taxonomy" id="1448321"/>
    <lineage>
        <taxon>Eukaryota</taxon>
        <taxon>Fungi</taxon>
        <taxon>Dikarya</taxon>
        <taxon>Ascomycota</taxon>
        <taxon>Pezizomycotina</taxon>
        <taxon>Eurotiomycetes</taxon>
        <taxon>Eurotiomycetidae</taxon>
        <taxon>Eurotiales</taxon>
        <taxon>Aspergillaceae</taxon>
        <taxon>Aspergillus</taxon>
        <taxon>Aspergillus subgen. Circumdati</taxon>
    </lineage>
</organism>
<proteinExistence type="inferred from homology"/>
<name>A0A317VJ35_9EURO</name>
<gene>
    <name evidence="6" type="ORF">BO70DRAFT_320394</name>
</gene>
<dbReference type="Gene3D" id="2.60.40.640">
    <property type="match status" value="1"/>
</dbReference>
<comment type="subunit">
    <text evidence="3">Interacts with hulA.</text>
</comment>
<dbReference type="Proteomes" id="UP000247233">
    <property type="component" value="Unassembled WGS sequence"/>
</dbReference>
<dbReference type="Pfam" id="PF02752">
    <property type="entry name" value="Arrestin_C"/>
    <property type="match status" value="1"/>
</dbReference>